<evidence type="ECO:0000256" key="4">
    <source>
        <dbReference type="ARBA" id="ARBA00022490"/>
    </source>
</evidence>
<dbReference type="EMBL" id="SAXT01000003">
    <property type="protein sequence ID" value="TXJ12936.1"/>
    <property type="molecule type" value="Genomic_DNA"/>
</dbReference>
<dbReference type="AlphaFoldDB" id="A0A5C8CJ79"/>
<dbReference type="CDD" id="cd05015">
    <property type="entry name" value="SIS_PGI_1"/>
    <property type="match status" value="1"/>
</dbReference>
<dbReference type="Gene3D" id="3.40.50.10490">
    <property type="entry name" value="Glucose-6-phosphate isomerase like protein, domain 1"/>
    <property type="match status" value="2"/>
</dbReference>
<dbReference type="CDD" id="cd05016">
    <property type="entry name" value="SIS_PGI_2"/>
    <property type="match status" value="1"/>
</dbReference>
<evidence type="ECO:0000313" key="11">
    <source>
        <dbReference type="Proteomes" id="UP000325116"/>
    </source>
</evidence>
<evidence type="ECO:0000256" key="8">
    <source>
        <dbReference type="HAMAP-Rule" id="MF_00473"/>
    </source>
</evidence>
<protein>
    <recommendedName>
        <fullName evidence="8">Glucose-6-phosphate isomerase</fullName>
        <shortName evidence="8">GPI</shortName>
        <ecNumber evidence="8">5.3.1.9</ecNumber>
    </recommendedName>
    <alternativeName>
        <fullName evidence="8">Phosphoglucose isomerase</fullName>
        <shortName evidence="8">PGI</shortName>
    </alternativeName>
    <alternativeName>
        <fullName evidence="8">Phosphohexose isomerase</fullName>
        <shortName evidence="8">PHI</shortName>
    </alternativeName>
</protein>
<dbReference type="GO" id="GO:0005829">
    <property type="term" value="C:cytosol"/>
    <property type="evidence" value="ECO:0007669"/>
    <property type="project" value="TreeGrafter"/>
</dbReference>
<dbReference type="UniPathway" id="UPA00109">
    <property type="reaction ID" value="UER00181"/>
</dbReference>
<evidence type="ECO:0000256" key="9">
    <source>
        <dbReference type="RuleBase" id="RU000612"/>
    </source>
</evidence>
<dbReference type="GO" id="GO:0097367">
    <property type="term" value="F:carbohydrate derivative binding"/>
    <property type="evidence" value="ECO:0007669"/>
    <property type="project" value="InterPro"/>
</dbReference>
<dbReference type="NCBIfam" id="NF010697">
    <property type="entry name" value="PRK14097.1"/>
    <property type="match status" value="1"/>
</dbReference>
<reference evidence="10 11" key="1">
    <citation type="journal article" date="1992" name="Lakartidningen">
        <title>[Penicillin V and not amoxicillin is the first choice preparation in acute otitis].</title>
        <authorList>
            <person name="Kamme C."/>
            <person name="Lundgren K."/>
            <person name="Prellner K."/>
        </authorList>
    </citation>
    <scope>NUCLEOTIDE SEQUENCE [LARGE SCALE GENOMIC DNA]</scope>
    <source>
        <strain evidence="10 11">W1</strain>
    </source>
</reference>
<keyword evidence="3 8" id="KW-0312">Gluconeogenesis</keyword>
<dbReference type="PROSITE" id="PS00174">
    <property type="entry name" value="P_GLUCOSE_ISOMERASE_2"/>
    <property type="match status" value="1"/>
</dbReference>
<dbReference type="GO" id="GO:0006096">
    <property type="term" value="P:glycolytic process"/>
    <property type="evidence" value="ECO:0007669"/>
    <property type="project" value="UniProtKB-UniRule"/>
</dbReference>
<dbReference type="InterPro" id="IPR046348">
    <property type="entry name" value="SIS_dom_sf"/>
</dbReference>
<proteinExistence type="inferred from homology"/>
<dbReference type="RefSeq" id="WP_147758127.1">
    <property type="nucleotide sequence ID" value="NZ_SAXT01000003.1"/>
</dbReference>
<comment type="catalytic activity">
    <reaction evidence="7 8 9">
        <text>alpha-D-glucose 6-phosphate = beta-D-fructose 6-phosphate</text>
        <dbReference type="Rhea" id="RHEA:11816"/>
        <dbReference type="ChEBI" id="CHEBI:57634"/>
        <dbReference type="ChEBI" id="CHEBI:58225"/>
        <dbReference type="EC" id="5.3.1.9"/>
    </reaction>
</comment>
<comment type="function">
    <text evidence="8">Catalyzes the reversible isomerization of glucose-6-phosphate to fructose-6-phosphate.</text>
</comment>
<accession>A0A5C8CJ79</accession>
<dbReference type="PANTHER" id="PTHR11469">
    <property type="entry name" value="GLUCOSE-6-PHOSPHATE ISOMERASE"/>
    <property type="match status" value="1"/>
</dbReference>
<comment type="pathway">
    <text evidence="1 8 9">Carbohydrate degradation; glycolysis; D-glyceraldehyde 3-phosphate and glycerone phosphate from D-glucose: step 2/4.</text>
</comment>
<dbReference type="GO" id="GO:0006094">
    <property type="term" value="P:gluconeogenesis"/>
    <property type="evidence" value="ECO:0007669"/>
    <property type="project" value="UniProtKB-UniRule"/>
</dbReference>
<dbReference type="PROSITE" id="PS00765">
    <property type="entry name" value="P_GLUCOSE_ISOMERASE_1"/>
    <property type="match status" value="1"/>
</dbReference>
<gene>
    <name evidence="8" type="primary">pgi</name>
    <name evidence="10" type="ORF">EPJ80_04890</name>
</gene>
<feature type="active site" description="Proton donor" evidence="8">
    <location>
        <position position="283"/>
    </location>
</feature>
<comment type="pathway">
    <text evidence="8">Carbohydrate biosynthesis; gluconeogenesis.</text>
</comment>
<evidence type="ECO:0000256" key="1">
    <source>
        <dbReference type="ARBA" id="ARBA00004926"/>
    </source>
</evidence>
<evidence type="ECO:0000256" key="7">
    <source>
        <dbReference type="ARBA" id="ARBA00029321"/>
    </source>
</evidence>
<dbReference type="FunFam" id="3.40.50.10490:FF:000016">
    <property type="entry name" value="Glucose-6-phosphate isomerase"/>
    <property type="match status" value="1"/>
</dbReference>
<evidence type="ECO:0000256" key="6">
    <source>
        <dbReference type="ARBA" id="ARBA00023235"/>
    </source>
</evidence>
<dbReference type="GO" id="GO:0004347">
    <property type="term" value="F:glucose-6-phosphate isomerase activity"/>
    <property type="evidence" value="ECO:0007669"/>
    <property type="project" value="UniProtKB-UniRule"/>
</dbReference>
<dbReference type="InterPro" id="IPR001672">
    <property type="entry name" value="G6P_Isomerase"/>
</dbReference>
<dbReference type="HAMAP" id="MF_00473">
    <property type="entry name" value="G6P_isomerase"/>
    <property type="match status" value="1"/>
</dbReference>
<evidence type="ECO:0000256" key="2">
    <source>
        <dbReference type="ARBA" id="ARBA00006604"/>
    </source>
</evidence>
<feature type="active site" evidence="8">
    <location>
        <position position="418"/>
    </location>
</feature>
<name>A0A5C8CJ79_9SPIR</name>
<comment type="caution">
    <text evidence="8">Lacks conserved residue(s) required for the propagation of feature annotation.</text>
</comment>
<dbReference type="PRINTS" id="PR00662">
    <property type="entry name" value="G6PISOMERASE"/>
</dbReference>
<dbReference type="PROSITE" id="PS51463">
    <property type="entry name" value="P_GLUCOSE_ISOMERASE_3"/>
    <property type="match status" value="1"/>
</dbReference>
<keyword evidence="5 8" id="KW-0324">Glycolysis</keyword>
<dbReference type="SUPFAM" id="SSF53697">
    <property type="entry name" value="SIS domain"/>
    <property type="match status" value="1"/>
</dbReference>
<dbReference type="GO" id="GO:0051156">
    <property type="term" value="P:glucose 6-phosphate metabolic process"/>
    <property type="evidence" value="ECO:0007669"/>
    <property type="project" value="TreeGrafter"/>
</dbReference>
<dbReference type="Proteomes" id="UP000325116">
    <property type="component" value="Unassembled WGS sequence"/>
</dbReference>
<comment type="similarity">
    <text evidence="2 8 9">Belongs to the GPI family.</text>
</comment>
<dbReference type="PANTHER" id="PTHR11469:SF1">
    <property type="entry name" value="GLUCOSE-6-PHOSPHATE ISOMERASE"/>
    <property type="match status" value="1"/>
</dbReference>
<sequence length="443" mass="49745">MITINYKNTLNFLKECELDYLHDFAKYSNELLENKKGAGNDFLGWVNLPSEALKTFKEIDSIGKEIRENAEVLVSVGIGGSYLGARAVIESFLNPFAQAKKGATQVIYAGHNMNGEYFKHLLDYLENKDFYINVISKSGTTTEPAIAFRFLKEYAEKKYGKEGASKRIIATTDAKKGALKTLSTENKYRTFVIPDDVGGRYSVLTPVGLIPIAAAGINIEELIKGFDSMAKLTKDGDYKKNPSMLYAIIRNILYNKGFATEIMVNYIPRMHYISEWWKQLYGESEGKDKKGIYPSSVDFSTDLHSLGQFIQDGKRGLFETVIRVRNEDIDLSVKKEDSDLDGLNYLDGKKLHEINKSALEATVLAHVDGGVPNIIIDIDKITPFTIGELLYFFEKACGISGYILGVNPFDQPGVEEYKKNMFTMLGKKGYEEMGKTLRDRLGK</sequence>
<keyword evidence="4 8" id="KW-0963">Cytoplasm</keyword>
<evidence type="ECO:0000256" key="3">
    <source>
        <dbReference type="ARBA" id="ARBA00022432"/>
    </source>
</evidence>
<dbReference type="GO" id="GO:0048029">
    <property type="term" value="F:monosaccharide binding"/>
    <property type="evidence" value="ECO:0007669"/>
    <property type="project" value="TreeGrafter"/>
</dbReference>
<evidence type="ECO:0000313" key="10">
    <source>
        <dbReference type="EMBL" id="TXJ12936.1"/>
    </source>
</evidence>
<evidence type="ECO:0000256" key="5">
    <source>
        <dbReference type="ARBA" id="ARBA00023152"/>
    </source>
</evidence>
<dbReference type="EC" id="5.3.1.9" evidence="8"/>
<dbReference type="FunFam" id="3.40.50.10490:FF:000015">
    <property type="entry name" value="Glucose-6-phosphate isomerase"/>
    <property type="match status" value="1"/>
</dbReference>
<dbReference type="Pfam" id="PF00342">
    <property type="entry name" value="PGI"/>
    <property type="match status" value="1"/>
</dbReference>
<comment type="caution">
    <text evidence="10">The sequence shown here is derived from an EMBL/GenBank/DDBJ whole genome shotgun (WGS) entry which is preliminary data.</text>
</comment>
<dbReference type="InterPro" id="IPR035482">
    <property type="entry name" value="SIS_PGI_2"/>
</dbReference>
<dbReference type="InterPro" id="IPR018189">
    <property type="entry name" value="Phosphoglucose_isomerase_CS"/>
</dbReference>
<keyword evidence="6 8" id="KW-0413">Isomerase</keyword>
<organism evidence="10 11">
    <name type="scientific">Brachyspira aalborgi</name>
    <dbReference type="NCBI Taxonomy" id="29522"/>
    <lineage>
        <taxon>Bacteria</taxon>
        <taxon>Pseudomonadati</taxon>
        <taxon>Spirochaetota</taxon>
        <taxon>Spirochaetia</taxon>
        <taxon>Brachyspirales</taxon>
        <taxon>Brachyspiraceae</taxon>
        <taxon>Brachyspira</taxon>
    </lineage>
</organism>
<dbReference type="UniPathway" id="UPA00138"/>
<comment type="subcellular location">
    <subcellularLocation>
        <location evidence="8">Cytoplasm</location>
    </subcellularLocation>
</comment>
<dbReference type="InterPro" id="IPR035476">
    <property type="entry name" value="SIS_PGI_1"/>
</dbReference>